<dbReference type="Proteomes" id="UP000474159">
    <property type="component" value="Unassembled WGS sequence"/>
</dbReference>
<keyword evidence="2" id="KW-1003">Cell membrane</keyword>
<dbReference type="PANTHER" id="PTHR30482">
    <property type="entry name" value="HIGH-AFFINITY BRANCHED-CHAIN AMINO ACID TRANSPORT SYSTEM PERMEASE"/>
    <property type="match status" value="1"/>
</dbReference>
<dbReference type="EMBL" id="VZZK01000016">
    <property type="protein sequence ID" value="KAB1078029.1"/>
    <property type="molecule type" value="Genomic_DNA"/>
</dbReference>
<evidence type="ECO:0000256" key="2">
    <source>
        <dbReference type="ARBA" id="ARBA00022475"/>
    </source>
</evidence>
<sequence>MAPAHRDPRIPAPASGKPWRNAALVGACLVLAALPVLLGASNYLLGLLISALILSGIALAWALLGNLGGMVSFGHAAFFGVGAYASALISARLGVPVLLAIPLAGLCAALSALAMLPTLRLSGPYFALAILAYAQIFRILATEATGLTGGGAGLQRFPGLPTILGLDLGSRTGSYGLLVAMVALSALAYEAIRRSHVGTALRAIAHSEDATRVVGVNSVLLKAWMLLLSAFMTGVFGALNAHIIGFLEPAYAFSGLWSVMPIIAAIFGGYRTVLGPIGGAIVIYLFDQLVAKDLIAVGHQILLGLVLVVMVLIAPNGLLGLLKRRAGGRPHADA</sequence>
<evidence type="ECO:0000256" key="6">
    <source>
        <dbReference type="SAM" id="Phobius"/>
    </source>
</evidence>
<name>A0A6L3SXY4_9HYPH</name>
<feature type="transmembrane region" description="Helical" evidence="6">
    <location>
        <begin position="21"/>
        <end position="38"/>
    </location>
</feature>
<feature type="transmembrane region" description="Helical" evidence="6">
    <location>
        <begin position="301"/>
        <end position="322"/>
    </location>
</feature>
<dbReference type="Pfam" id="PF02653">
    <property type="entry name" value="BPD_transp_2"/>
    <property type="match status" value="1"/>
</dbReference>
<feature type="transmembrane region" description="Helical" evidence="6">
    <location>
        <begin position="277"/>
        <end position="295"/>
    </location>
</feature>
<evidence type="ECO:0000313" key="8">
    <source>
        <dbReference type="Proteomes" id="UP000474159"/>
    </source>
</evidence>
<evidence type="ECO:0000313" key="7">
    <source>
        <dbReference type="EMBL" id="KAB1078029.1"/>
    </source>
</evidence>
<organism evidence="7 8">
    <name type="scientific">Methylobacterium soli</name>
    <dbReference type="NCBI Taxonomy" id="553447"/>
    <lineage>
        <taxon>Bacteria</taxon>
        <taxon>Pseudomonadati</taxon>
        <taxon>Pseudomonadota</taxon>
        <taxon>Alphaproteobacteria</taxon>
        <taxon>Hyphomicrobiales</taxon>
        <taxon>Methylobacteriaceae</taxon>
        <taxon>Methylobacterium</taxon>
    </lineage>
</organism>
<dbReference type="AlphaFoldDB" id="A0A6L3SXY4"/>
<evidence type="ECO:0000256" key="4">
    <source>
        <dbReference type="ARBA" id="ARBA00022989"/>
    </source>
</evidence>
<feature type="transmembrane region" description="Helical" evidence="6">
    <location>
        <begin position="97"/>
        <end position="116"/>
    </location>
</feature>
<feature type="transmembrane region" description="Helical" evidence="6">
    <location>
        <begin position="71"/>
        <end position="91"/>
    </location>
</feature>
<dbReference type="InterPro" id="IPR043428">
    <property type="entry name" value="LivM-like"/>
</dbReference>
<evidence type="ECO:0000256" key="3">
    <source>
        <dbReference type="ARBA" id="ARBA00022692"/>
    </source>
</evidence>
<keyword evidence="5 6" id="KW-0472">Membrane</keyword>
<reference evidence="7 8" key="1">
    <citation type="submission" date="2019-09" db="EMBL/GenBank/DDBJ databases">
        <title>YIM 48816 draft genome.</title>
        <authorList>
            <person name="Jiang L."/>
        </authorList>
    </citation>
    <scope>NUCLEOTIDE SEQUENCE [LARGE SCALE GENOMIC DNA]</scope>
    <source>
        <strain evidence="7 8">YIM 48816</strain>
    </source>
</reference>
<keyword evidence="4 6" id="KW-1133">Transmembrane helix</keyword>
<dbReference type="RefSeq" id="WP_151001237.1">
    <property type="nucleotide sequence ID" value="NZ_BPQY01000072.1"/>
</dbReference>
<dbReference type="GO" id="GO:0005886">
    <property type="term" value="C:plasma membrane"/>
    <property type="evidence" value="ECO:0007669"/>
    <property type="project" value="UniProtKB-SubCell"/>
</dbReference>
<dbReference type="PANTHER" id="PTHR30482:SF10">
    <property type="entry name" value="HIGH-AFFINITY BRANCHED-CHAIN AMINO ACID TRANSPORT PROTEIN BRAE"/>
    <property type="match status" value="1"/>
</dbReference>
<dbReference type="OrthoDB" id="9814461at2"/>
<dbReference type="InterPro" id="IPR001851">
    <property type="entry name" value="ABC_transp_permease"/>
</dbReference>
<feature type="transmembrane region" description="Helical" evidence="6">
    <location>
        <begin position="224"/>
        <end position="244"/>
    </location>
</feature>
<evidence type="ECO:0000256" key="1">
    <source>
        <dbReference type="ARBA" id="ARBA00004651"/>
    </source>
</evidence>
<gene>
    <name evidence="7" type="ORF">F6X53_16145</name>
</gene>
<keyword evidence="8" id="KW-1185">Reference proteome</keyword>
<accession>A0A6L3SXY4</accession>
<feature type="transmembrane region" description="Helical" evidence="6">
    <location>
        <begin position="174"/>
        <end position="192"/>
    </location>
</feature>
<feature type="transmembrane region" description="Helical" evidence="6">
    <location>
        <begin position="44"/>
        <end position="64"/>
    </location>
</feature>
<feature type="transmembrane region" description="Helical" evidence="6">
    <location>
        <begin position="123"/>
        <end position="141"/>
    </location>
</feature>
<comment type="caution">
    <text evidence="7">The sequence shown here is derived from an EMBL/GenBank/DDBJ whole genome shotgun (WGS) entry which is preliminary data.</text>
</comment>
<comment type="subcellular location">
    <subcellularLocation>
        <location evidence="1">Cell membrane</location>
        <topology evidence="1">Multi-pass membrane protein</topology>
    </subcellularLocation>
</comment>
<feature type="transmembrane region" description="Helical" evidence="6">
    <location>
        <begin position="250"/>
        <end position="270"/>
    </location>
</feature>
<dbReference type="CDD" id="cd06581">
    <property type="entry name" value="TM_PBP1_LivM_like"/>
    <property type="match status" value="1"/>
</dbReference>
<proteinExistence type="predicted"/>
<dbReference type="GO" id="GO:0015658">
    <property type="term" value="F:branched-chain amino acid transmembrane transporter activity"/>
    <property type="evidence" value="ECO:0007669"/>
    <property type="project" value="InterPro"/>
</dbReference>
<evidence type="ECO:0000256" key="5">
    <source>
        <dbReference type="ARBA" id="ARBA00023136"/>
    </source>
</evidence>
<protein>
    <submittedName>
        <fullName evidence="7">Branched-chain amino acid ABC transporter permease</fullName>
    </submittedName>
</protein>
<keyword evidence="3 6" id="KW-0812">Transmembrane</keyword>